<proteinExistence type="inferred from homology"/>
<dbReference type="InterPro" id="IPR001509">
    <property type="entry name" value="Epimerase_deHydtase"/>
</dbReference>
<dbReference type="EMBL" id="NHYE01005447">
    <property type="protein sequence ID" value="PPQ72637.1"/>
    <property type="molecule type" value="Genomic_DNA"/>
</dbReference>
<dbReference type="FunCoup" id="A0A409W2A8">
    <property type="interactions" value="58"/>
</dbReference>
<dbReference type="AlphaFoldDB" id="A0A409W2A8"/>
<evidence type="ECO:0000256" key="2">
    <source>
        <dbReference type="ARBA" id="ARBA00023445"/>
    </source>
</evidence>
<dbReference type="InterPro" id="IPR050425">
    <property type="entry name" value="NAD(P)_dehydrat-like"/>
</dbReference>
<keyword evidence="5" id="KW-1185">Reference proteome</keyword>
<organism evidence="4 5">
    <name type="scientific">Gymnopilus dilepis</name>
    <dbReference type="NCBI Taxonomy" id="231916"/>
    <lineage>
        <taxon>Eukaryota</taxon>
        <taxon>Fungi</taxon>
        <taxon>Dikarya</taxon>
        <taxon>Basidiomycota</taxon>
        <taxon>Agaricomycotina</taxon>
        <taxon>Agaricomycetes</taxon>
        <taxon>Agaricomycetidae</taxon>
        <taxon>Agaricales</taxon>
        <taxon>Agaricineae</taxon>
        <taxon>Hymenogastraceae</taxon>
        <taxon>Gymnopilus</taxon>
    </lineage>
</organism>
<sequence length="353" mass="39362">MPTIGSPGARVLVTGANGYVAMWVVRTLLEQGYNVRAVVRSSEKGKHVKEYFSSYDDQLEIVVVEDMTKDGAFDEVVKGVDAIEHIASPATLFFEDPDTYIKPAVQGTVGILESARKFGDKVKRIIITSSVGAIYSTVTNPPVLFDEKHWNDEAIQMVKDHGKDAPSLIKYSASKTLAEKAAWDYYKEHKREAQWDLVVFHPSLVLGPPLQEQPKTPAELNTSLLIFWNMIANEQPEEALKDSINIIHVRDIAAAHVAALRKEEAAGQRMILNEAVFSWQGLRNLVRSLRPDLYASGVFPPGNPNLGNIIRYEFDGRKAKQVLGLKYATAEEIVKDTLADFESRGWLQKPEKA</sequence>
<dbReference type="SUPFAM" id="SSF51735">
    <property type="entry name" value="NAD(P)-binding Rossmann-fold domains"/>
    <property type="match status" value="1"/>
</dbReference>
<dbReference type="Pfam" id="PF01370">
    <property type="entry name" value="Epimerase"/>
    <property type="match status" value="1"/>
</dbReference>
<dbReference type="PANTHER" id="PTHR10366">
    <property type="entry name" value="NAD DEPENDENT EPIMERASE/DEHYDRATASE"/>
    <property type="match status" value="1"/>
</dbReference>
<evidence type="ECO:0000259" key="3">
    <source>
        <dbReference type="Pfam" id="PF01370"/>
    </source>
</evidence>
<dbReference type="InterPro" id="IPR036291">
    <property type="entry name" value="NAD(P)-bd_dom_sf"/>
</dbReference>
<dbReference type="Proteomes" id="UP000284706">
    <property type="component" value="Unassembled WGS sequence"/>
</dbReference>
<comment type="caution">
    <text evidence="4">The sequence shown here is derived from an EMBL/GenBank/DDBJ whole genome shotgun (WGS) entry which is preliminary data.</text>
</comment>
<dbReference type="STRING" id="231916.A0A409W2A8"/>
<evidence type="ECO:0000313" key="5">
    <source>
        <dbReference type="Proteomes" id="UP000284706"/>
    </source>
</evidence>
<keyword evidence="1" id="KW-0560">Oxidoreductase</keyword>
<dbReference type="GO" id="GO:0016616">
    <property type="term" value="F:oxidoreductase activity, acting on the CH-OH group of donors, NAD or NADP as acceptor"/>
    <property type="evidence" value="ECO:0007669"/>
    <property type="project" value="TreeGrafter"/>
</dbReference>
<name>A0A409W2A8_9AGAR</name>
<dbReference type="InParanoid" id="A0A409W2A8"/>
<protein>
    <recommendedName>
        <fullName evidence="3">NAD-dependent epimerase/dehydratase domain-containing protein</fullName>
    </recommendedName>
</protein>
<dbReference type="Gene3D" id="3.40.50.720">
    <property type="entry name" value="NAD(P)-binding Rossmann-like Domain"/>
    <property type="match status" value="1"/>
</dbReference>
<dbReference type="FunFam" id="3.40.50.720:FF:000085">
    <property type="entry name" value="Dihydroflavonol reductase"/>
    <property type="match status" value="1"/>
</dbReference>
<reference evidence="4 5" key="1">
    <citation type="journal article" date="2018" name="Evol. Lett.">
        <title>Horizontal gene cluster transfer increased hallucinogenic mushroom diversity.</title>
        <authorList>
            <person name="Reynolds H.T."/>
            <person name="Vijayakumar V."/>
            <person name="Gluck-Thaler E."/>
            <person name="Korotkin H.B."/>
            <person name="Matheny P.B."/>
            <person name="Slot J.C."/>
        </authorList>
    </citation>
    <scope>NUCLEOTIDE SEQUENCE [LARGE SCALE GENOMIC DNA]</scope>
    <source>
        <strain evidence="4 5">SRW20</strain>
    </source>
</reference>
<dbReference type="OrthoDB" id="2735536at2759"/>
<feature type="domain" description="NAD-dependent epimerase/dehydratase" evidence="3">
    <location>
        <begin position="11"/>
        <end position="268"/>
    </location>
</feature>
<gene>
    <name evidence="4" type="ORF">CVT26_004344</name>
</gene>
<dbReference type="PANTHER" id="PTHR10366:SF564">
    <property type="entry name" value="STEROL-4-ALPHA-CARBOXYLATE 3-DEHYDROGENASE, DECARBOXYLATING"/>
    <property type="match status" value="1"/>
</dbReference>
<comment type="similarity">
    <text evidence="2">Belongs to the NAD(P)-dependent epimerase/dehydratase family. Dihydroflavonol-4-reductase subfamily.</text>
</comment>
<evidence type="ECO:0000313" key="4">
    <source>
        <dbReference type="EMBL" id="PPQ72637.1"/>
    </source>
</evidence>
<accession>A0A409W2A8</accession>
<evidence type="ECO:0000256" key="1">
    <source>
        <dbReference type="ARBA" id="ARBA00023002"/>
    </source>
</evidence>
<dbReference type="CDD" id="cd05227">
    <property type="entry name" value="AR_SDR_e"/>
    <property type="match status" value="1"/>
</dbReference>